<dbReference type="EMBL" id="AP019537">
    <property type="protein sequence ID" value="BBJ04274.1"/>
    <property type="molecule type" value="Genomic_DNA"/>
</dbReference>
<organism evidence="7">
    <name type="scientific">Marinobacter nauticus</name>
    <name type="common">Marinobacter hydrocarbonoclasticus</name>
    <name type="synonym">Marinobacter aquaeolei</name>
    <dbReference type="NCBI Taxonomy" id="2743"/>
    <lineage>
        <taxon>Bacteria</taxon>
        <taxon>Pseudomonadati</taxon>
        <taxon>Pseudomonadota</taxon>
        <taxon>Gammaproteobacteria</taxon>
        <taxon>Pseudomonadales</taxon>
        <taxon>Marinobacteraceae</taxon>
        <taxon>Marinobacter</taxon>
    </lineage>
</organism>
<feature type="domain" description="Pyrrolo-quinoline quinone repeat" evidence="6">
    <location>
        <begin position="78"/>
        <end position="308"/>
    </location>
</feature>
<accession>A0A455W4P0</accession>
<sequence>MRVTRNRFVRFSLASLMVLLVGCSTKDTFEQPVPVPEIDATVEFKRIWTMSVGKGHDDQFLHLAPLYAGDVIYAASADGLLVAVEPGNGKALWQRRSKDRIFAGFGGDGKQLYYITRDAELVALSRETSEELWRASLPTEGLAAPQSNGSLVVAQTTDGRVIGFDAANGERRWQYDGQVPVLSMRTAAAPLVGGDIVIASFANGRVIALTADAGQPVWQYEVGQPQGRTELERLVDIGGQPLVLESAIMVAGYQGKLALVDIRSGQEIWSRRASSFYSPSIGGGSIFLAAANGDIISYRGSDRRELWVQDRLSWRQVTRPVASGEYVVTGDYEGYLHALSREDGRLQGQLKFDSDGIRVPVQVIEDGNLLVYGNGGRMAVYSLKPKK</sequence>
<evidence type="ECO:0000256" key="3">
    <source>
        <dbReference type="ARBA" id="ARBA00023237"/>
    </source>
</evidence>
<dbReference type="InterPro" id="IPR011047">
    <property type="entry name" value="Quinoprotein_ADH-like_sf"/>
</dbReference>
<evidence type="ECO:0000313" key="7">
    <source>
        <dbReference type="EMBL" id="BBJ04274.1"/>
    </source>
</evidence>
<dbReference type="Pfam" id="PF13360">
    <property type="entry name" value="PQQ_2"/>
    <property type="match status" value="1"/>
</dbReference>
<dbReference type="InterPro" id="IPR018391">
    <property type="entry name" value="PQQ_b-propeller_rpt"/>
</dbReference>
<comment type="subunit">
    <text evidence="4">Part of the Bam complex.</text>
</comment>
<dbReference type="PANTHER" id="PTHR34512">
    <property type="entry name" value="CELL SURFACE PROTEIN"/>
    <property type="match status" value="1"/>
</dbReference>
<dbReference type="AlphaFoldDB" id="A0A455W4P0"/>
<dbReference type="SMART" id="SM00564">
    <property type="entry name" value="PQQ"/>
    <property type="match status" value="7"/>
</dbReference>
<dbReference type="PANTHER" id="PTHR34512:SF30">
    <property type="entry name" value="OUTER MEMBRANE PROTEIN ASSEMBLY FACTOR BAMB"/>
    <property type="match status" value="1"/>
</dbReference>
<evidence type="ECO:0000259" key="6">
    <source>
        <dbReference type="Pfam" id="PF13360"/>
    </source>
</evidence>
<keyword evidence="4" id="KW-0564">Palmitate</keyword>
<dbReference type="InterPro" id="IPR015943">
    <property type="entry name" value="WD40/YVTN_repeat-like_dom_sf"/>
</dbReference>
<dbReference type="HAMAP" id="MF_00923">
    <property type="entry name" value="OM_assembly_BamB"/>
    <property type="match status" value="1"/>
</dbReference>
<dbReference type="SUPFAM" id="SSF50998">
    <property type="entry name" value="Quinoprotein alcohol dehydrogenase-like"/>
    <property type="match status" value="1"/>
</dbReference>
<keyword evidence="2 4" id="KW-0472">Membrane</keyword>
<dbReference type="Gene3D" id="2.130.10.10">
    <property type="entry name" value="YVTN repeat-like/Quinoprotein amine dehydrogenase"/>
    <property type="match status" value="1"/>
</dbReference>
<feature type="signal peptide" evidence="5">
    <location>
        <begin position="1"/>
        <end position="26"/>
    </location>
</feature>
<comment type="function">
    <text evidence="4">Part of the outer membrane protein assembly complex, which is involved in assembly and insertion of beta-barrel proteins into the outer membrane.</text>
</comment>
<dbReference type="InterPro" id="IPR017687">
    <property type="entry name" value="BamB"/>
</dbReference>
<feature type="chain" id="PRO_5019874348" description="Outer membrane protein assembly factor BamB" evidence="5">
    <location>
        <begin position="27"/>
        <end position="387"/>
    </location>
</feature>
<evidence type="ECO:0000256" key="1">
    <source>
        <dbReference type="ARBA" id="ARBA00022729"/>
    </source>
</evidence>
<comment type="similarity">
    <text evidence="4">Belongs to the BamB family.</text>
</comment>
<comment type="subcellular location">
    <subcellularLocation>
        <location evidence="4">Cell outer membrane</location>
        <topology evidence="4">Lipid-anchor</topology>
    </subcellularLocation>
</comment>
<gene>
    <name evidence="4 7" type="primary">bamB</name>
    <name evidence="7" type="ORF">YBY_21230</name>
</gene>
<dbReference type="PROSITE" id="PS51257">
    <property type="entry name" value="PROKAR_LIPOPROTEIN"/>
    <property type="match status" value="1"/>
</dbReference>
<evidence type="ECO:0000256" key="2">
    <source>
        <dbReference type="ARBA" id="ARBA00023136"/>
    </source>
</evidence>
<keyword evidence="4" id="KW-0449">Lipoprotein</keyword>
<dbReference type="NCBIfam" id="TIGR03300">
    <property type="entry name" value="assembly_YfgL"/>
    <property type="match status" value="1"/>
</dbReference>
<dbReference type="GO" id="GO:0051205">
    <property type="term" value="P:protein insertion into membrane"/>
    <property type="evidence" value="ECO:0007669"/>
    <property type="project" value="UniProtKB-UniRule"/>
</dbReference>
<dbReference type="GO" id="GO:0009279">
    <property type="term" value="C:cell outer membrane"/>
    <property type="evidence" value="ECO:0007669"/>
    <property type="project" value="UniProtKB-SubCell"/>
</dbReference>
<reference evidence="7" key="1">
    <citation type="submission" date="2019-03" db="EMBL/GenBank/DDBJ databases">
        <title>Whole genome analysis of nitrate-reducing bacteria Marinobacter hydrocarbonoclasticus YB03.</title>
        <authorList>
            <person name="Azam A.H."/>
            <person name="Yuk S.R."/>
            <person name="Kamarisima K."/>
            <person name="Miyanaga K."/>
            <person name="Tanji Y."/>
        </authorList>
    </citation>
    <scope>NUCLEOTIDE SEQUENCE</scope>
    <source>
        <strain evidence="7">YB03</strain>
    </source>
</reference>
<keyword evidence="3 4" id="KW-0998">Cell outer membrane</keyword>
<protein>
    <recommendedName>
        <fullName evidence="4">Outer membrane protein assembly factor BamB</fullName>
    </recommendedName>
</protein>
<proteinExistence type="inferred from homology"/>
<keyword evidence="1 4" id="KW-0732">Signal</keyword>
<dbReference type="GO" id="GO:0043165">
    <property type="term" value="P:Gram-negative-bacterium-type cell outer membrane assembly"/>
    <property type="evidence" value="ECO:0007669"/>
    <property type="project" value="UniProtKB-UniRule"/>
</dbReference>
<evidence type="ECO:0000256" key="5">
    <source>
        <dbReference type="SAM" id="SignalP"/>
    </source>
</evidence>
<name>A0A455W4P0_MARNT</name>
<dbReference type="InterPro" id="IPR002372">
    <property type="entry name" value="PQQ_rpt_dom"/>
</dbReference>
<evidence type="ECO:0000256" key="4">
    <source>
        <dbReference type="HAMAP-Rule" id="MF_00923"/>
    </source>
</evidence>